<evidence type="ECO:0000256" key="3">
    <source>
        <dbReference type="SAM" id="SignalP"/>
    </source>
</evidence>
<protein>
    <recommendedName>
        <fullName evidence="6">Mid2 domain-containing protein</fullName>
    </recommendedName>
</protein>
<sequence length="311" mass="33601">MSRATSTRLPTMLLLALATVLAVIITPTTAEPARCWLPGGRPIEDDKNPIRPCEWNKGVSGLVASVNGTCCARGQGCLVNGLCVDTDKSEIWQGGCVNRNGDFCMQDCEAKYNPQRLEKCGSERKDYYACPGKKDDCGDEDATLFKVKDYVILGTVSDERTVTTSSTTESSSSTRRSTSSSSETTTTTNDPQPATTASEPAETVTRTLPPDESQGPLPTDNSTSSEDNSQTEEPRHDSDPSGVVPLAVGVSIGAVALVAIVLGGCWWHRDRVRREPARAETPPQTTGPIADSRDFIYLPERVERHGRMRGF</sequence>
<feature type="signal peptide" evidence="3">
    <location>
        <begin position="1"/>
        <end position="30"/>
    </location>
</feature>
<proteinExistence type="predicted"/>
<evidence type="ECO:0000256" key="2">
    <source>
        <dbReference type="SAM" id="Phobius"/>
    </source>
</evidence>
<dbReference type="EMBL" id="CP034209">
    <property type="protein sequence ID" value="QBZ63648.1"/>
    <property type="molecule type" value="Genomic_DNA"/>
</dbReference>
<gene>
    <name evidence="4" type="ORF">PoMZ_05334</name>
</gene>
<dbReference type="Proteomes" id="UP000294847">
    <property type="component" value="Chromosome 6"/>
</dbReference>
<name>A0A4V1C7J9_PYROR</name>
<reference evidence="4 5" key="1">
    <citation type="journal article" date="2019" name="Mol. Biol. Evol.">
        <title>Blast fungal genomes show frequent chromosomal changes, gene gains and losses, and effector gene turnover.</title>
        <authorList>
            <person name="Gomez Luciano L.B."/>
            <person name="Jason Tsai I."/>
            <person name="Chuma I."/>
            <person name="Tosa Y."/>
            <person name="Chen Y.H."/>
            <person name="Li J.Y."/>
            <person name="Li M.Y."/>
            <person name="Jade Lu M.Y."/>
            <person name="Nakayashiki H."/>
            <person name="Li W.H."/>
        </authorList>
    </citation>
    <scope>NUCLEOTIDE SEQUENCE [LARGE SCALE GENOMIC DNA]</scope>
    <source>
        <strain evidence="4">MZ5-1-6</strain>
    </source>
</reference>
<keyword evidence="2" id="KW-0812">Transmembrane</keyword>
<accession>A0A4V1C7J9</accession>
<feature type="region of interest" description="Disordered" evidence="1">
    <location>
        <begin position="160"/>
        <end position="242"/>
    </location>
</feature>
<feature type="compositionally biased region" description="Low complexity" evidence="1">
    <location>
        <begin position="162"/>
        <end position="188"/>
    </location>
</feature>
<keyword evidence="2" id="KW-0472">Membrane</keyword>
<dbReference type="AlphaFoldDB" id="A0A4V1C7J9"/>
<keyword evidence="2" id="KW-1133">Transmembrane helix</keyword>
<feature type="transmembrane region" description="Helical" evidence="2">
    <location>
        <begin position="243"/>
        <end position="267"/>
    </location>
</feature>
<evidence type="ECO:0008006" key="6">
    <source>
        <dbReference type="Google" id="ProtNLM"/>
    </source>
</evidence>
<evidence type="ECO:0000313" key="4">
    <source>
        <dbReference type="EMBL" id="QBZ63648.1"/>
    </source>
</evidence>
<organism evidence="4 5">
    <name type="scientific">Pyricularia oryzae</name>
    <name type="common">Rice blast fungus</name>
    <name type="synonym">Magnaporthe oryzae</name>
    <dbReference type="NCBI Taxonomy" id="318829"/>
    <lineage>
        <taxon>Eukaryota</taxon>
        <taxon>Fungi</taxon>
        <taxon>Dikarya</taxon>
        <taxon>Ascomycota</taxon>
        <taxon>Pezizomycotina</taxon>
        <taxon>Sordariomycetes</taxon>
        <taxon>Sordariomycetidae</taxon>
        <taxon>Magnaporthales</taxon>
        <taxon>Pyriculariaceae</taxon>
        <taxon>Pyricularia</taxon>
    </lineage>
</organism>
<evidence type="ECO:0000313" key="5">
    <source>
        <dbReference type="Proteomes" id="UP000294847"/>
    </source>
</evidence>
<feature type="compositionally biased region" description="Polar residues" evidence="1">
    <location>
        <begin position="219"/>
        <end position="228"/>
    </location>
</feature>
<feature type="compositionally biased region" description="Polar residues" evidence="1">
    <location>
        <begin position="189"/>
        <end position="198"/>
    </location>
</feature>
<keyword evidence="3" id="KW-0732">Signal</keyword>
<feature type="chain" id="PRO_5020681427" description="Mid2 domain-containing protein" evidence="3">
    <location>
        <begin position="31"/>
        <end position="311"/>
    </location>
</feature>
<evidence type="ECO:0000256" key="1">
    <source>
        <dbReference type="SAM" id="MobiDB-lite"/>
    </source>
</evidence>